<dbReference type="GO" id="GO:0005524">
    <property type="term" value="F:ATP binding"/>
    <property type="evidence" value="ECO:0007669"/>
    <property type="project" value="UniProtKB-KW"/>
</dbReference>
<comment type="caution">
    <text evidence="8">The sequence shown here is derived from an EMBL/GenBank/DDBJ whole genome shotgun (WGS) entry which is preliminary data.</text>
</comment>
<feature type="compositionally biased region" description="Low complexity" evidence="6">
    <location>
        <begin position="892"/>
        <end position="906"/>
    </location>
</feature>
<evidence type="ECO:0000313" key="9">
    <source>
        <dbReference type="Proteomes" id="UP001244011"/>
    </source>
</evidence>
<dbReference type="Gene3D" id="1.10.3260.10">
    <property type="entry name" value="DNA ligase, ATP-dependent, N-terminal domain"/>
    <property type="match status" value="1"/>
</dbReference>
<dbReference type="InterPro" id="IPR012308">
    <property type="entry name" value="DNA_ligase_ATP-dep_N"/>
</dbReference>
<organism evidence="8 9">
    <name type="scientific">Phialemonium atrogriseum</name>
    <dbReference type="NCBI Taxonomy" id="1093897"/>
    <lineage>
        <taxon>Eukaryota</taxon>
        <taxon>Fungi</taxon>
        <taxon>Dikarya</taxon>
        <taxon>Ascomycota</taxon>
        <taxon>Pezizomycotina</taxon>
        <taxon>Sordariomycetes</taxon>
        <taxon>Sordariomycetidae</taxon>
        <taxon>Cephalothecales</taxon>
        <taxon>Cephalothecaceae</taxon>
        <taxon>Phialemonium</taxon>
    </lineage>
</organism>
<dbReference type="GO" id="GO:0003910">
    <property type="term" value="F:DNA ligase (ATP) activity"/>
    <property type="evidence" value="ECO:0007669"/>
    <property type="project" value="InterPro"/>
</dbReference>
<feature type="compositionally biased region" description="Polar residues" evidence="6">
    <location>
        <begin position="803"/>
        <end position="812"/>
    </location>
</feature>
<keyword evidence="5" id="KW-0539">Nucleus</keyword>
<evidence type="ECO:0000313" key="8">
    <source>
        <dbReference type="EMBL" id="KAK1770327.1"/>
    </source>
</evidence>
<name>A0AAJ0C6D4_9PEZI</name>
<keyword evidence="4" id="KW-0067">ATP-binding</keyword>
<dbReference type="GO" id="GO:0006303">
    <property type="term" value="P:double-strand break repair via nonhomologous end joining"/>
    <property type="evidence" value="ECO:0007669"/>
    <property type="project" value="TreeGrafter"/>
</dbReference>
<dbReference type="InterPro" id="IPR036599">
    <property type="entry name" value="DNA_ligase_N_sf"/>
</dbReference>
<evidence type="ECO:0000259" key="7">
    <source>
        <dbReference type="PROSITE" id="PS50160"/>
    </source>
</evidence>
<feature type="domain" description="ATP-dependent DNA ligase family profile" evidence="7">
    <location>
        <begin position="387"/>
        <end position="527"/>
    </location>
</feature>
<feature type="region of interest" description="Disordered" evidence="6">
    <location>
        <begin position="714"/>
        <end position="838"/>
    </location>
</feature>
<sequence length="1086" mass="120778">MPFPFVYVCDLLQRLDDNQSARSGQRSNSNIVEEWFRLHHSLLIRDDYNVGPLLSTLLPEKRSDRVYNIQARTLQKLFGRALLLGRSRLKELGRWEEPGCGVDLADCIESILHTTPNPWSIVQTTVTVEEIDEVLHRIASGCRFSSPLVRASEPPSSSANQLLGLGDLYMRLSARDAKWLTRLVLKNYQPVVLDPLTVYRACHPLLLVILKVQDDFSIAARFLQNYHRSKGVTGEVLDRNELACRLKPTLGVKVGRQMWLKGRSIKHCLDMSHGRMSCEEKVDGEYCQIHIDLSKGRDCIQIFSKSGKDSTRDRAGLHEAIRTSLQIGQPSCPLKHGCILEGELVVYSDRDDKILDFHKIRKHVSRSGAFLGTDKDSQPHSWEHLMIVYFDALMIDDQSLLGVKQSERFKRLGQLIACKKGRSALVKRQIIDCNERDAASNLRRAFAKCITARAEGLVLKADDPYFDFSTSRRPYGCCCIKLKKEYVGSFGDVGDFAVVGARYDAVAAKTLGISNLKWTHFFIGCLENKEEVQRWGRMPRFTVTNVVELNASQMRLFISHVNPRSVPESENDAISLRVAPGIDNGKRPSVIFTEPPVFDIRCFSFEKGGNTGFWSLRFPMVNKVHCDRTYRETISFAELQDMAKSEKEMPPPEDSQELLGFIAALEQADPGGVPVDAMSSQLTASTTSTVMTPSSFHSSGPRHVETMTLPSIMESHPTSKLPASRPSAHPSVAEPLTPPVSSAAKPVDMEKDMAKSTPNNPQTPPRLRKRRSEPSHSPRQLKAQKCVPGPRLISSSPREKSCLQRTTPPGSSRSHRRAREPLTDITTSSQPCENTTSPQVTRLAGVHSFYAPSTENQPPSSSFPGNASSAPVSFCATPGARPRSPSVEIPDSQSSNQASASTSTSTATIRSANFDGLTECVYCPDTCALTGISFLLAPCVSQTSWLTEDLLSSHGVGDFVLDPNDWKNAAFPPSTADTLLPGGSTAATRNGNPEQLPGRRKPRLKKVVLVESRRKDATDAFLQRIERAGLELRRGRREYVPVFDWRLLEALTKGEAECSRNGDKQDARFDMKSSQSIWRKYWIGLA</sequence>
<dbReference type="PROSITE" id="PS50160">
    <property type="entry name" value="DNA_LIGASE_A3"/>
    <property type="match status" value="1"/>
</dbReference>
<dbReference type="GO" id="GO:0003677">
    <property type="term" value="F:DNA binding"/>
    <property type="evidence" value="ECO:0007669"/>
    <property type="project" value="InterPro"/>
</dbReference>
<dbReference type="Proteomes" id="UP001244011">
    <property type="component" value="Unassembled WGS sequence"/>
</dbReference>
<dbReference type="Pfam" id="PF04675">
    <property type="entry name" value="DNA_ligase_A_N"/>
    <property type="match status" value="1"/>
</dbReference>
<proteinExistence type="inferred from homology"/>
<dbReference type="PANTHER" id="PTHR45997:SF2">
    <property type="entry name" value="ATP DEPENDENT DNA LIGASE DOMAIN PROTEIN (AFU_ORTHOLOGUE AFUA_5G02430)"/>
    <property type="match status" value="1"/>
</dbReference>
<dbReference type="InterPro" id="IPR012340">
    <property type="entry name" value="NA-bd_OB-fold"/>
</dbReference>
<dbReference type="Pfam" id="PF01068">
    <property type="entry name" value="DNA_ligase_A_M"/>
    <property type="match status" value="1"/>
</dbReference>
<dbReference type="GO" id="GO:0032807">
    <property type="term" value="C:DNA ligase IV complex"/>
    <property type="evidence" value="ECO:0007669"/>
    <property type="project" value="TreeGrafter"/>
</dbReference>
<dbReference type="SUPFAM" id="SSF56091">
    <property type="entry name" value="DNA ligase/mRNA capping enzyme, catalytic domain"/>
    <property type="match status" value="1"/>
</dbReference>
<evidence type="ECO:0000256" key="4">
    <source>
        <dbReference type="ARBA" id="ARBA00022840"/>
    </source>
</evidence>
<evidence type="ECO:0000256" key="6">
    <source>
        <dbReference type="SAM" id="MobiDB-lite"/>
    </source>
</evidence>
<evidence type="ECO:0000256" key="1">
    <source>
        <dbReference type="ARBA" id="ARBA00007572"/>
    </source>
</evidence>
<feature type="region of interest" description="Disordered" evidence="6">
    <location>
        <begin position="850"/>
        <end position="906"/>
    </location>
</feature>
<protein>
    <recommendedName>
        <fullName evidence="7">ATP-dependent DNA ligase family profile domain-containing protein</fullName>
    </recommendedName>
</protein>
<accession>A0AAJ0C6D4</accession>
<dbReference type="GeneID" id="85306298"/>
<dbReference type="EMBL" id="MU839000">
    <property type="protein sequence ID" value="KAK1770327.1"/>
    <property type="molecule type" value="Genomic_DNA"/>
</dbReference>
<reference evidence="8" key="1">
    <citation type="submission" date="2023-06" db="EMBL/GenBank/DDBJ databases">
        <title>Genome-scale phylogeny and comparative genomics of the fungal order Sordariales.</title>
        <authorList>
            <consortium name="Lawrence Berkeley National Laboratory"/>
            <person name="Hensen N."/>
            <person name="Bonometti L."/>
            <person name="Westerberg I."/>
            <person name="Brannstrom I.O."/>
            <person name="Guillou S."/>
            <person name="Cros-Aarteil S."/>
            <person name="Calhoun S."/>
            <person name="Haridas S."/>
            <person name="Kuo A."/>
            <person name="Mondo S."/>
            <person name="Pangilinan J."/>
            <person name="Riley R."/>
            <person name="Labutti K."/>
            <person name="Andreopoulos B."/>
            <person name="Lipzen A."/>
            <person name="Chen C."/>
            <person name="Yanf M."/>
            <person name="Daum C."/>
            <person name="Ng V."/>
            <person name="Clum A."/>
            <person name="Steindorff A."/>
            <person name="Ohm R."/>
            <person name="Martin F."/>
            <person name="Silar P."/>
            <person name="Natvig D."/>
            <person name="Lalanne C."/>
            <person name="Gautier V."/>
            <person name="Ament-Velasquez S.L."/>
            <person name="Kruys A."/>
            <person name="Hutchinson M.I."/>
            <person name="Powell A.J."/>
            <person name="Barry K."/>
            <person name="Miller A.N."/>
            <person name="Grigoriev I.V."/>
            <person name="Debuchy R."/>
            <person name="Gladieux P."/>
            <person name="Thoren M.H."/>
            <person name="Johannesson H."/>
        </authorList>
    </citation>
    <scope>NUCLEOTIDE SEQUENCE</scope>
    <source>
        <strain evidence="8">8032-3</strain>
    </source>
</reference>
<dbReference type="Gene3D" id="2.40.50.140">
    <property type="entry name" value="Nucleic acid-binding proteins"/>
    <property type="match status" value="1"/>
</dbReference>
<evidence type="ECO:0000256" key="2">
    <source>
        <dbReference type="ARBA" id="ARBA00022598"/>
    </source>
</evidence>
<keyword evidence="3" id="KW-0547">Nucleotide-binding</keyword>
<keyword evidence="9" id="KW-1185">Reference proteome</keyword>
<keyword evidence="2" id="KW-0436">Ligase</keyword>
<dbReference type="GO" id="GO:0006297">
    <property type="term" value="P:nucleotide-excision repair, DNA gap filling"/>
    <property type="evidence" value="ECO:0007669"/>
    <property type="project" value="TreeGrafter"/>
</dbReference>
<gene>
    <name evidence="8" type="ORF">QBC33DRAFT_261854</name>
</gene>
<evidence type="ECO:0000256" key="3">
    <source>
        <dbReference type="ARBA" id="ARBA00022741"/>
    </source>
</evidence>
<dbReference type="PANTHER" id="PTHR45997">
    <property type="entry name" value="DNA LIGASE 4"/>
    <property type="match status" value="1"/>
</dbReference>
<dbReference type="CDD" id="cd08039">
    <property type="entry name" value="Adenylation_DNA_ligase_Fungal"/>
    <property type="match status" value="1"/>
</dbReference>
<feature type="compositionally biased region" description="Polar residues" evidence="6">
    <location>
        <begin position="851"/>
        <end position="871"/>
    </location>
</feature>
<dbReference type="InterPro" id="IPR029710">
    <property type="entry name" value="LIG4"/>
</dbReference>
<feature type="region of interest" description="Disordered" evidence="6">
    <location>
        <begin position="977"/>
        <end position="999"/>
    </location>
</feature>
<feature type="compositionally biased region" description="Polar residues" evidence="6">
    <location>
        <begin position="824"/>
        <end position="838"/>
    </location>
</feature>
<dbReference type="AlphaFoldDB" id="A0AAJ0C6D4"/>
<evidence type="ECO:0000256" key="5">
    <source>
        <dbReference type="ARBA" id="ARBA00023242"/>
    </source>
</evidence>
<dbReference type="InterPro" id="IPR012310">
    <property type="entry name" value="DNA_ligase_ATP-dep_cent"/>
</dbReference>
<comment type="similarity">
    <text evidence="1">Belongs to the ATP-dependent DNA ligase family.</text>
</comment>
<dbReference type="GO" id="GO:0006310">
    <property type="term" value="P:DNA recombination"/>
    <property type="evidence" value="ECO:0007669"/>
    <property type="project" value="InterPro"/>
</dbReference>
<dbReference type="RefSeq" id="XP_060286540.1">
    <property type="nucleotide sequence ID" value="XM_060423111.1"/>
</dbReference>
<dbReference type="Gene3D" id="3.30.470.30">
    <property type="entry name" value="DNA ligase/mRNA capping enzyme"/>
    <property type="match status" value="1"/>
</dbReference>